<evidence type="ECO:0000256" key="3">
    <source>
        <dbReference type="SAM" id="MobiDB-lite"/>
    </source>
</evidence>
<dbReference type="Pfam" id="PF00130">
    <property type="entry name" value="C1_1"/>
    <property type="match status" value="1"/>
</dbReference>
<dbReference type="SMART" id="SM00109">
    <property type="entry name" value="C1"/>
    <property type="match status" value="1"/>
</dbReference>
<reference evidence="5" key="1">
    <citation type="submission" date="2019-01" db="EMBL/GenBank/DDBJ databases">
        <title>Draft genome sequences of three monokaryotic isolates of the white-rot basidiomycete fungus Dichomitus squalens.</title>
        <authorList>
            <consortium name="DOE Joint Genome Institute"/>
            <person name="Lopez S.C."/>
            <person name="Andreopoulos B."/>
            <person name="Pangilinan J."/>
            <person name="Lipzen A."/>
            <person name="Riley R."/>
            <person name="Ahrendt S."/>
            <person name="Ng V."/>
            <person name="Barry K."/>
            <person name="Daum C."/>
            <person name="Grigoriev I.V."/>
            <person name="Hilden K.S."/>
            <person name="Makela M.R."/>
            <person name="de Vries R.P."/>
        </authorList>
    </citation>
    <scope>NUCLEOTIDE SEQUENCE [LARGE SCALE GENOMIC DNA]</scope>
    <source>
        <strain evidence="5">OM18370.1</strain>
    </source>
</reference>
<dbReference type="GO" id="GO:0046872">
    <property type="term" value="F:metal ion binding"/>
    <property type="evidence" value="ECO:0007669"/>
    <property type="project" value="UniProtKB-KW"/>
</dbReference>
<feature type="region of interest" description="Disordered" evidence="3">
    <location>
        <begin position="119"/>
        <end position="157"/>
    </location>
</feature>
<protein>
    <recommendedName>
        <fullName evidence="4">Phorbol-ester/DAG-type domain-containing protein</fullName>
    </recommendedName>
</protein>
<evidence type="ECO:0000256" key="2">
    <source>
        <dbReference type="ARBA" id="ARBA00022833"/>
    </source>
</evidence>
<dbReference type="InterPro" id="IPR046349">
    <property type="entry name" value="C1-like_sf"/>
</dbReference>
<organism evidence="5">
    <name type="scientific">Dichomitus squalens</name>
    <dbReference type="NCBI Taxonomy" id="114155"/>
    <lineage>
        <taxon>Eukaryota</taxon>
        <taxon>Fungi</taxon>
        <taxon>Dikarya</taxon>
        <taxon>Basidiomycota</taxon>
        <taxon>Agaricomycotina</taxon>
        <taxon>Agaricomycetes</taxon>
        <taxon>Polyporales</taxon>
        <taxon>Polyporaceae</taxon>
        <taxon>Dichomitus</taxon>
    </lineage>
</organism>
<feature type="domain" description="Phorbol-ester/DAG-type" evidence="4">
    <location>
        <begin position="539"/>
        <end position="593"/>
    </location>
</feature>
<dbReference type="CDD" id="cd00029">
    <property type="entry name" value="C1"/>
    <property type="match status" value="1"/>
</dbReference>
<evidence type="ECO:0000313" key="5">
    <source>
        <dbReference type="EMBL" id="TBU35881.1"/>
    </source>
</evidence>
<dbReference type="Proteomes" id="UP000292957">
    <property type="component" value="Unassembled WGS sequence"/>
</dbReference>
<proteinExistence type="predicted"/>
<sequence length="2257" mass="251480">MNRARNESRKLLAHILSQLQGRPVPPSLLSTLVLGSVTNEKRNGSVIKSVKGAVKYTGTLPARRTHQPLPQDDTDSDEEDVEAFSTDITLDLINQLKDVLVLSIAHSWDIFYDSNVPQTQRSNSEKIRDSFRRRSLSVGRGPRSRSPSVGRGESDSAVRAPQLLSQCISILASVIAEDCRFKITAPRPSRPPNSLQFAVLDVARFLLHTHRHDPRVISQISFALLPAFMTFSPEMHTRLLGFFDDGVLGNLLADLRSYQGTQQLPSPSADLSYGDAPSNEPPMVSILVDEVKEDSAAVHSDSNWRRWIRALSSEDLALRSTSAPLQDIAIYHLSSIIPPLLASVLENIDLTTANSSTLHRFHRLLSHIAESKPDAYLDALSVVAYHTPRARYAAISLLLSYWPHAIGHLTVSKPFPTINYHEAVARETSGVLVSRRHHAHPYSHQFVPWRFEVSGPSIFSGVSQNDCHSCANTIEGFGLLCPLCMCMVHFDCYDYPDGSFFTQYSVAADPSVQKVAVHKFSHVLPQRYTSGPEVVHKEQHAFRPVNLFSLTLCFVCRLPLWGPALQALKCGSCKQFVHSSCLTRATSEDLPRCRSAVIDDTYMTISWKALRQSFADHYREVFLTEADLPDRTYEELSVFFAVLWIQLQILTNGLALGSIVVKQGNKASEDMHLDEFELHYLVNLYEAYLSSRSPPVSQALSDHFAENRLRPADAHICFNWNVLTFVISVVKSPPSSVDSSNFSSTDLLAPSVPGQDRDDDSGYPYEVVTLAHMRDQLGDQLNLHSEAAAKYLLSHLLHLGFFQRVDAQGVLFDGGPHPERLQCSFPIPIGLEVSTEVETLVASIEACLSDIDLSINEAGLLLLCRKVWPDGMLTEYALRRLSKAVLSWILAEDDDLATVLRDYVARGLSIPGVRSGVDIQPWPNTTQSRPTAASSANNGGDYVAGRRSLSSRYAARWLLALHDQDIEVYAVMVFDLLVELSQELPVADEFFLGKGRDPIEKREAAITERILHLILKLSQVSVLYTAFDDLFQKWLDRASSLDVDQQMPIASLSRLFNREFDTASQRLSALGEARLSMTENQSLMTINPLKVIVDIATKSNEGYDNTLHWLCLFVRSGIEVSVPTFMELVGLGNRFGISLEVCSLLIKAALWSCWLKSMGRQDLQTVVANIHAGIGAQLVMYLQAHHRTDEVVQVIRQSLATCLLLYGCDRTFLISAGLILESEIQGLPSRRKLHARASTVADPIIVNAAIVDALKSYVETGLQEVSCVAAKFLDAFMHHAPLVESYEVDNFILRNGSALCTCVWHFYSVQAAEISTIRTGLLLRTLVVDAQPLQTLLESLFETRGSWEVRLQAVVQLFRIVEDVTSPAFVVEDRQWRSSVIDVFRYFFATMWEDEREEVRLAVDTWTQTLQTAHFEAITLCWDEALAKSPIPDRTKLVSFLNQLRSHFPQWRLLSWNVLLEALLESEFIQRNGDDEDGPLSAHLSMYGLPSASRKTMLVDPDLQSLQNSLISLALRMIAEGIPIEVSQMLKLKDHLARTLGFAEVSMITIGTTNHFFVQFGSLDIIPEEAYPCLNELMLTLDSAQPYSLVSSSMGGRYSDDETGAAVLVGSIFVDLLLETFIQCENLEALPPLTLKNLLKSLIIVIYKHDFDTRPLKLFQPQLRRAVKRALDLLLEELSYDLRQLVLTACHAFIKRWPHLIGNFVCDAIESTISLMEKTNDHQHGDDILIEQTKSFLRTVLGLYAFSGVFYLLCKRRRTPEFFAIIKSITGPTVRAEHNPHPHETLRDAILRDTLTRAVEGDDEALQIVIDNVNTYVEVVHHTDYSLSLMQFVGLSLANLTRKTADIHHGRFDPSPLLLLACNLIQHNKANSRDLLLYLETLLRSSLIRFNVSVASLRRVLHVTTTLYRRAAAKAGQATPQKALVNPITSAMFEITRDSLNVKARVTHATLTALVEALTLTPDRGSAKVAFIPLESQLTLAHDGLAYLYHESTSDGLIHSDFITSQAVAKMIMQGAEVQPSLLTNLAKNPITVRVWNILSLAALSRSSGASAALLFEHFSTFTLAYTTSLLPYQTVHMLDSPEAQDRAHADISTAYASIKLWLLLARKAASGHPSHDASGTLQDGEGLAAKMVWNELWPPFEMVVVAFETDSRSGNVSPVASSIWTSVGDLFLFVRQSRSVIALDTAVPARILERLKGVVRGDVGKVLRVVRSLKDAPPDDSLDYFVGQLLTEITAEEKLQAAKRQINMDRGRRVAS</sequence>
<dbReference type="OrthoDB" id="6270916at2759"/>
<dbReference type="Gene3D" id="3.30.60.20">
    <property type="match status" value="1"/>
</dbReference>
<name>A0A4Q9N9A2_9APHY</name>
<feature type="compositionally biased region" description="Basic and acidic residues" evidence="3">
    <location>
        <begin position="123"/>
        <end position="132"/>
    </location>
</feature>
<evidence type="ECO:0000256" key="1">
    <source>
        <dbReference type="ARBA" id="ARBA00022723"/>
    </source>
</evidence>
<dbReference type="InterPro" id="IPR002219">
    <property type="entry name" value="PKC_DAG/PE"/>
</dbReference>
<accession>A0A4Q9N9A2</accession>
<dbReference type="SUPFAM" id="SSF57889">
    <property type="entry name" value="Cysteine-rich domain"/>
    <property type="match status" value="1"/>
</dbReference>
<gene>
    <name evidence="5" type="ORF">BD311DRAFT_814442</name>
</gene>
<evidence type="ECO:0000259" key="4">
    <source>
        <dbReference type="PROSITE" id="PS50081"/>
    </source>
</evidence>
<dbReference type="PROSITE" id="PS50081">
    <property type="entry name" value="ZF_DAG_PE_2"/>
    <property type="match status" value="1"/>
</dbReference>
<dbReference type="EMBL" id="ML143386">
    <property type="protein sequence ID" value="TBU35881.1"/>
    <property type="molecule type" value="Genomic_DNA"/>
</dbReference>
<feature type="region of interest" description="Disordered" evidence="3">
    <location>
        <begin position="920"/>
        <end position="939"/>
    </location>
</feature>
<keyword evidence="1" id="KW-0479">Metal-binding</keyword>
<feature type="region of interest" description="Disordered" evidence="3">
    <location>
        <begin position="58"/>
        <end position="77"/>
    </location>
</feature>
<keyword evidence="2" id="KW-0862">Zinc</keyword>
<feature type="compositionally biased region" description="Low complexity" evidence="3">
    <location>
        <begin position="136"/>
        <end position="151"/>
    </location>
</feature>
<feature type="compositionally biased region" description="Polar residues" evidence="3">
    <location>
        <begin position="922"/>
        <end position="938"/>
    </location>
</feature>